<organism evidence="3">
    <name type="scientific">Nymphaea colorata</name>
    <name type="common">pocket water lily</name>
    <dbReference type="NCBI Taxonomy" id="210225"/>
    <lineage>
        <taxon>Eukaryota</taxon>
        <taxon>Viridiplantae</taxon>
        <taxon>Streptophyta</taxon>
        <taxon>Embryophyta</taxon>
        <taxon>Tracheophyta</taxon>
        <taxon>Spermatophyta</taxon>
        <taxon>Magnoliopsida</taxon>
        <taxon>Nymphaeales</taxon>
        <taxon>Nymphaeaceae</taxon>
        <taxon>Nymphaea</taxon>
    </lineage>
</organism>
<dbReference type="OrthoDB" id="672058at2759"/>
<proteinExistence type="inferred from homology"/>
<dbReference type="EMBL" id="LR721774">
    <property type="protein sequence ID" value="VVV49659.1"/>
    <property type="molecule type" value="Genomic_DNA"/>
</dbReference>
<evidence type="ECO:0000313" key="3">
    <source>
        <dbReference type="EMBL" id="VVV49659.1"/>
    </source>
</evidence>
<reference evidence="3" key="1">
    <citation type="submission" date="2019-09" db="EMBL/GenBank/DDBJ databases">
        <authorList>
            <person name="Zhang L."/>
        </authorList>
    </citation>
    <scope>NUCLEOTIDE SEQUENCE</scope>
</reference>
<feature type="region of interest" description="Disordered" evidence="2">
    <location>
        <begin position="107"/>
        <end position="131"/>
    </location>
</feature>
<evidence type="ECO:0000256" key="2">
    <source>
        <dbReference type="SAM" id="MobiDB-lite"/>
    </source>
</evidence>
<dbReference type="PANTHER" id="PTHR33083">
    <property type="entry name" value="EXPRESSED PROTEIN"/>
    <property type="match status" value="1"/>
</dbReference>
<gene>
    <name evidence="3" type="ORF">NYM_LOCUS3102</name>
</gene>
<sequence>MEEHPVAKVIRYERHKGRGTPAAYRGSAARPSGAEFLKVKSSRTRNLNNEWPSSALISTRSWAAGISERESSPAMAIGLQAATTEEMDVLLDENFMCLASEPSLVRRTTQTRATTKGTASRNRSSPIRIPTRNMGSTRAVEFRYGGENGGGELDDEEEEGEGMVPPHVIVDRRMNGRKTAFSVCTGNGRTLKGRDLRRVRNLVLTQTGFLEGRLVF</sequence>
<dbReference type="Gramene" id="NC1G0181930.1">
    <property type="protein sequence ID" value="NC1G0181930.1:cds"/>
    <property type="gene ID" value="NC1G0181930"/>
</dbReference>
<accession>A0A5K0W9G3</accession>
<dbReference type="Pfam" id="PF04520">
    <property type="entry name" value="Senescence_reg"/>
    <property type="match status" value="1"/>
</dbReference>
<name>A0A5K0W9G3_9MAGN</name>
<evidence type="ECO:0000256" key="1">
    <source>
        <dbReference type="ARBA" id="ARBA00034773"/>
    </source>
</evidence>
<dbReference type="PANTHER" id="PTHR33083:SF123">
    <property type="entry name" value="EXPRESSED PROTEIN"/>
    <property type="match status" value="1"/>
</dbReference>
<dbReference type="AlphaFoldDB" id="A0A5K0W9G3"/>
<protein>
    <submittedName>
        <fullName evidence="3">Uncharacterized protein</fullName>
    </submittedName>
</protein>
<feature type="compositionally biased region" description="Low complexity" evidence="2">
    <location>
        <begin position="107"/>
        <end position="118"/>
    </location>
</feature>
<dbReference type="GO" id="GO:0010150">
    <property type="term" value="P:leaf senescence"/>
    <property type="evidence" value="ECO:0007669"/>
    <property type="project" value="UniProtKB-ARBA"/>
</dbReference>
<dbReference type="InterPro" id="IPR007608">
    <property type="entry name" value="Senescence_reg_S40"/>
</dbReference>
<comment type="similarity">
    <text evidence="1">Belongs to the senescence regulator S40 family.</text>
</comment>